<proteinExistence type="predicted"/>
<dbReference type="InterPro" id="IPR051320">
    <property type="entry name" value="Viral_Replic_Matur_Polypro"/>
</dbReference>
<comment type="caution">
    <text evidence="3">The sequence shown here is derived from an EMBL/GenBank/DDBJ whole genome shotgun (WGS) entry which is preliminary data.</text>
</comment>
<dbReference type="PANTHER" id="PTHR33064">
    <property type="entry name" value="POL PROTEIN"/>
    <property type="match status" value="1"/>
</dbReference>
<dbReference type="AlphaFoldDB" id="A0A7D9MCX8"/>
<dbReference type="Gene3D" id="3.30.70.270">
    <property type="match status" value="2"/>
</dbReference>
<organism evidence="3 4">
    <name type="scientific">Paramuricea clavata</name>
    <name type="common">Red gorgonian</name>
    <name type="synonym">Violescent sea-whip</name>
    <dbReference type="NCBI Taxonomy" id="317549"/>
    <lineage>
        <taxon>Eukaryota</taxon>
        <taxon>Metazoa</taxon>
        <taxon>Cnidaria</taxon>
        <taxon>Anthozoa</taxon>
        <taxon>Octocorallia</taxon>
        <taxon>Malacalcyonacea</taxon>
        <taxon>Plexauridae</taxon>
        <taxon>Paramuricea</taxon>
    </lineage>
</organism>
<keyword evidence="4" id="KW-1185">Reference proteome</keyword>
<sequence length="397" mass="44542">MLKRLPTLLSGKAFAVFERLAAEAKEDYKTLTKALTAAFGGDTMGKHLAMMAFRSRTRKPDEDIQVFAYNLEALLRRAMPKSENGDRDVLLQQQFIERVPTELKRELLQRPSMSYEEMVAVAQQLDLASQISSHQTGSQVNLASASDNLQTTTRDQPLVAQLMENVETLTRKTGALLSIKGCLVFMDDIIIFSDTGEERQRILDEVFRRIRAAGLKIKRDKCQFAQESVKFLGHIVSARGTEPDSSKVEAVREFAIPTSLTDVRAFVGMASYYRRFIKNFADIAAPLHDLTKGGQLEFCWTPVADKAFNDLKSRLCSAPILSLPDFSVPFTIYTDASDFGLGAVLSQRRGENEYVIAYASRTLTSAEKNYSTTEKECLAIVWTVNYWRPYLLGTPLT</sequence>
<dbReference type="InterPro" id="IPR041577">
    <property type="entry name" value="RT_RNaseH_2"/>
</dbReference>
<evidence type="ECO:0000259" key="1">
    <source>
        <dbReference type="Pfam" id="PF00078"/>
    </source>
</evidence>
<dbReference type="InterPro" id="IPR043502">
    <property type="entry name" value="DNA/RNA_pol_sf"/>
</dbReference>
<accession>A0A7D9MCX8</accession>
<evidence type="ECO:0000313" key="4">
    <source>
        <dbReference type="Proteomes" id="UP001152795"/>
    </source>
</evidence>
<dbReference type="InterPro" id="IPR043128">
    <property type="entry name" value="Rev_trsase/Diguanyl_cyclase"/>
</dbReference>
<dbReference type="Pfam" id="PF00078">
    <property type="entry name" value="RVT_1"/>
    <property type="match status" value="1"/>
</dbReference>
<dbReference type="InterPro" id="IPR000477">
    <property type="entry name" value="RT_dom"/>
</dbReference>
<protein>
    <submittedName>
        <fullName evidence="3">Uncharacterized protein</fullName>
    </submittedName>
</protein>
<dbReference type="PANTHER" id="PTHR33064:SF29">
    <property type="entry name" value="PEPTIDASE A2 DOMAIN-CONTAINING PROTEIN-RELATED"/>
    <property type="match status" value="1"/>
</dbReference>
<dbReference type="FunFam" id="3.30.70.270:FF:000003">
    <property type="entry name" value="Transposon Ty3-G Gag-Pol polyprotein"/>
    <property type="match status" value="1"/>
</dbReference>
<reference evidence="3" key="1">
    <citation type="submission" date="2020-04" db="EMBL/GenBank/DDBJ databases">
        <authorList>
            <person name="Alioto T."/>
            <person name="Alioto T."/>
            <person name="Gomez Garrido J."/>
        </authorList>
    </citation>
    <scope>NUCLEOTIDE SEQUENCE</scope>
    <source>
        <strain evidence="3">A484AB</strain>
    </source>
</reference>
<dbReference type="EMBL" id="CACRXK020035444">
    <property type="protein sequence ID" value="CAB4044568.1"/>
    <property type="molecule type" value="Genomic_DNA"/>
</dbReference>
<dbReference type="SUPFAM" id="SSF56672">
    <property type="entry name" value="DNA/RNA polymerases"/>
    <property type="match status" value="1"/>
</dbReference>
<feature type="domain" description="Reverse transcriptase/retrotransposon-derived protein RNase H-like" evidence="2">
    <location>
        <begin position="300"/>
        <end position="396"/>
    </location>
</feature>
<feature type="domain" description="Reverse transcriptase" evidence="1">
    <location>
        <begin position="174"/>
        <end position="235"/>
    </location>
</feature>
<name>A0A7D9MCX8_PARCT</name>
<dbReference type="Proteomes" id="UP001152795">
    <property type="component" value="Unassembled WGS sequence"/>
</dbReference>
<dbReference type="Pfam" id="PF17919">
    <property type="entry name" value="RT_RNaseH_2"/>
    <property type="match status" value="1"/>
</dbReference>
<evidence type="ECO:0000259" key="2">
    <source>
        <dbReference type="Pfam" id="PF17919"/>
    </source>
</evidence>
<dbReference type="FunFam" id="3.30.70.270:FF:000026">
    <property type="entry name" value="Transposon Ty3-G Gag-Pol polyprotein"/>
    <property type="match status" value="1"/>
</dbReference>
<evidence type="ECO:0000313" key="3">
    <source>
        <dbReference type="EMBL" id="CAB4044568.1"/>
    </source>
</evidence>
<gene>
    <name evidence="3" type="ORF">PACLA_8A085360</name>
</gene>
<dbReference type="CDD" id="cd09274">
    <property type="entry name" value="RNase_HI_RT_Ty3"/>
    <property type="match status" value="1"/>
</dbReference>
<dbReference type="OrthoDB" id="425619at2759"/>